<reference evidence="2" key="2">
    <citation type="journal article" date="2017" name="Nat. Ecol. Evol.">
        <title>Lineage-specific genetic innovations streamline the genomes of Armillaria species to pathogenesis.</title>
        <authorList>
            <consortium name="DOE Joint Genome Institute"/>
            <person name="Sipos G."/>
            <person name="Prasanna A.N."/>
            <person name="Walter M.C."/>
            <person name="O'Connor E."/>
            <person name="Balint B."/>
            <person name="Krizsan K."/>
            <person name="Kiss B."/>
            <person name="Hess J."/>
            <person name="Varga T."/>
            <person name="Slot J."/>
            <person name="Riley R."/>
            <person name="Boka B."/>
            <person name="Rigling D."/>
            <person name="Barry K."/>
            <person name="Lee J."/>
            <person name="Mihaltcheva S."/>
            <person name="LaButti K."/>
            <person name="Lipzen A."/>
            <person name="Waldron R."/>
            <person name="Moloney N.M."/>
            <person name="Sperisen C."/>
            <person name="Kredics L."/>
            <person name="Vagvolgyi C."/>
            <person name="Patrignani A."/>
            <person name="Fitzpatrick D."/>
            <person name="Nagy I."/>
            <person name="Doyle S."/>
            <person name="Anderson J."/>
            <person name="Grigoriev I.V."/>
            <person name="Guldener U."/>
            <person name="Munsterkotter M."/>
            <person name="Nagy L.G."/>
        </authorList>
    </citation>
    <scope>NUCLEOTIDE SEQUENCE [LARGE SCALE GENOMIC DNA]</scope>
    <source>
        <strain evidence="2">28-4</strain>
    </source>
</reference>
<evidence type="ECO:0000313" key="2">
    <source>
        <dbReference type="EMBL" id="PBK62759.1"/>
    </source>
</evidence>
<organism evidence="2 3">
    <name type="scientific">Armillaria solidipes</name>
    <dbReference type="NCBI Taxonomy" id="1076256"/>
    <lineage>
        <taxon>Eukaryota</taxon>
        <taxon>Fungi</taxon>
        <taxon>Dikarya</taxon>
        <taxon>Basidiomycota</taxon>
        <taxon>Agaricomycotina</taxon>
        <taxon>Agaricomycetes</taxon>
        <taxon>Agaricomycetidae</taxon>
        <taxon>Agaricales</taxon>
        <taxon>Marasmiineae</taxon>
        <taxon>Physalacriaceae</taxon>
        <taxon>Armillaria</taxon>
    </lineage>
</organism>
<gene>
    <name evidence="2" type="ORF">ARMSODRAFT_560721</name>
    <name evidence="1" type="ORF">ARMSODRAFT_610916</name>
</gene>
<keyword evidence="3" id="KW-1185">Reference proteome</keyword>
<reference evidence="3" key="1">
    <citation type="journal article" date="2017" name="Nat. Ecol. Evol.">
        <title>Genome expansion and lineage-specific genetic innovations in the forest pathogenic fungi Armillaria.</title>
        <authorList>
            <person name="Sipos G."/>
            <person name="Prasanna A.N."/>
            <person name="Walter M.C."/>
            <person name="O'Connor E."/>
            <person name="Balint B."/>
            <person name="Krizsan K."/>
            <person name="Kiss B."/>
            <person name="Hess J."/>
            <person name="Varga T."/>
            <person name="Slot J."/>
            <person name="Riley R."/>
            <person name="Boka B."/>
            <person name="Rigling D."/>
            <person name="Barry K."/>
            <person name="Lee J."/>
            <person name="Mihaltcheva S."/>
            <person name="LaButti K."/>
            <person name="Lipzen A."/>
            <person name="Waldron R."/>
            <person name="Moloney N.M."/>
            <person name="Sperisen C."/>
            <person name="Kredics L."/>
            <person name="Vagvoelgyi C."/>
            <person name="Patrignani A."/>
            <person name="Fitzpatrick D."/>
            <person name="Nagy I."/>
            <person name="Doyle S."/>
            <person name="Anderson J.B."/>
            <person name="Grigoriev I.V."/>
            <person name="Gueldener U."/>
            <person name="Muensterkoetter M."/>
            <person name="Nagy L.G."/>
        </authorList>
    </citation>
    <scope>NUCLEOTIDE SEQUENCE [LARGE SCALE GENOMIC DNA]</scope>
    <source>
        <strain evidence="3">28-4</strain>
    </source>
</reference>
<evidence type="ECO:0000313" key="1">
    <source>
        <dbReference type="EMBL" id="PBK62292.1"/>
    </source>
</evidence>
<dbReference type="EMBL" id="KZ293463">
    <property type="protein sequence ID" value="PBK62759.1"/>
    <property type="molecule type" value="Genomic_DNA"/>
</dbReference>
<dbReference type="AlphaFoldDB" id="A0A2H3AVI1"/>
<sequence>MPKQPRSPPSETNISQIRAVPKSPSSKIHFQTACSPMSQTRWMEATKKNVQRSVWLHFNRASLSELMIRGARGGHIIPEESYDVRQQGIPYREPLLIIHSSFDYGTCLLPRESISEGLSRHQLYNSSLRYQAFLRDCRRCSLSHYDLPLGLRLRSKPAGACFRQSGSRRCLWLKHS</sequence>
<name>A0A2H3AVI1_9AGAR</name>
<accession>A0A2H3AVI1</accession>
<dbReference type="EMBL" id="KZ293468">
    <property type="protein sequence ID" value="PBK62292.1"/>
    <property type="molecule type" value="Genomic_DNA"/>
</dbReference>
<proteinExistence type="predicted"/>
<dbReference type="Proteomes" id="UP000218334">
    <property type="component" value="Unassembled WGS sequence"/>
</dbReference>
<evidence type="ECO:0000313" key="3">
    <source>
        <dbReference type="Proteomes" id="UP000218334"/>
    </source>
</evidence>
<protein>
    <submittedName>
        <fullName evidence="2">Uncharacterized protein</fullName>
    </submittedName>
</protein>